<dbReference type="Pfam" id="PF01408">
    <property type="entry name" value="GFO_IDH_MocA"/>
    <property type="match status" value="1"/>
</dbReference>
<keyword evidence="4" id="KW-1185">Reference proteome</keyword>
<sequence length="362" mass="39892">MSQSWKIGIIGAGGISEAHLAAIREEPRAHALAISDVNEESARMRADRYGIPHVYTDYREMLKRDDLDAVILCIPNFLHSSVAIEALASGKHVLCEKPMALNADQAMTMLDAAKRAGKVLMVGQNNRFRGESALLKRLVDQGKLGTVYHVKTGWIRRNGIPGWGSWFTSMEKAGGGPLIDIGVHVLDLALWLIGYPRPVTVFGQTYSVFGPKKKGLFAWGTVDDQGVFDVEDLAVAMIKFENGTTLILDVSWAAHIEKDRAYVQLYGGEGGVTMDFDAGKITLFHEEAGVPVDSVLYPGRQNDRLLLLQNFLDAAEGKAEPICRPEQGVYIHRILDAIYTSSRTGKPVTLDETDQEVRRDRG</sequence>
<dbReference type="PANTHER" id="PTHR43377:SF1">
    <property type="entry name" value="BILIVERDIN REDUCTASE A"/>
    <property type="match status" value="1"/>
</dbReference>
<dbReference type="Pfam" id="PF22725">
    <property type="entry name" value="GFO_IDH_MocA_C3"/>
    <property type="match status" value="1"/>
</dbReference>
<dbReference type="RefSeq" id="WP_205493169.1">
    <property type="nucleotide sequence ID" value="NZ_JAFHAP010000004.1"/>
</dbReference>
<evidence type="ECO:0000259" key="2">
    <source>
        <dbReference type="Pfam" id="PF22725"/>
    </source>
</evidence>
<dbReference type="Gene3D" id="3.40.50.720">
    <property type="entry name" value="NAD(P)-binding Rossmann-like Domain"/>
    <property type="match status" value="1"/>
</dbReference>
<dbReference type="InterPro" id="IPR055170">
    <property type="entry name" value="GFO_IDH_MocA-like_dom"/>
</dbReference>
<feature type="domain" description="Gfo/Idh/MocA-like oxidoreductase N-terminal" evidence="1">
    <location>
        <begin position="6"/>
        <end position="123"/>
    </location>
</feature>
<dbReference type="PANTHER" id="PTHR43377">
    <property type="entry name" value="BILIVERDIN REDUCTASE A"/>
    <property type="match status" value="1"/>
</dbReference>
<dbReference type="Gene3D" id="3.30.360.10">
    <property type="entry name" value="Dihydrodipicolinate Reductase, domain 2"/>
    <property type="match status" value="1"/>
</dbReference>
<organism evidence="3 4">
    <name type="scientific">Polycladomyces zharkentensis</name>
    <dbReference type="NCBI Taxonomy" id="2807616"/>
    <lineage>
        <taxon>Bacteria</taxon>
        <taxon>Bacillati</taxon>
        <taxon>Bacillota</taxon>
        <taxon>Bacilli</taxon>
        <taxon>Bacillales</taxon>
        <taxon>Thermoactinomycetaceae</taxon>
        <taxon>Polycladomyces</taxon>
    </lineage>
</organism>
<dbReference type="SUPFAM" id="SSF51735">
    <property type="entry name" value="NAD(P)-binding Rossmann-fold domains"/>
    <property type="match status" value="1"/>
</dbReference>
<proteinExistence type="predicted"/>
<dbReference type="Proteomes" id="UP001177120">
    <property type="component" value="Unassembled WGS sequence"/>
</dbReference>
<protein>
    <submittedName>
        <fullName evidence="3">Gfo/Idh/MocA family oxidoreductase</fullName>
    </submittedName>
</protein>
<comment type="caution">
    <text evidence="3">The sequence shown here is derived from an EMBL/GenBank/DDBJ whole genome shotgun (WGS) entry which is preliminary data.</text>
</comment>
<dbReference type="InterPro" id="IPR000683">
    <property type="entry name" value="Gfo/Idh/MocA-like_OxRdtase_N"/>
</dbReference>
<evidence type="ECO:0000259" key="1">
    <source>
        <dbReference type="Pfam" id="PF01408"/>
    </source>
</evidence>
<dbReference type="EMBL" id="JAFHAP010000004">
    <property type="protein sequence ID" value="MBN2908767.1"/>
    <property type="molecule type" value="Genomic_DNA"/>
</dbReference>
<accession>A0ABS2WGU2</accession>
<dbReference type="InterPro" id="IPR051450">
    <property type="entry name" value="Gfo/Idh/MocA_Oxidoreductases"/>
</dbReference>
<name>A0ABS2WGU2_9BACL</name>
<evidence type="ECO:0000313" key="3">
    <source>
        <dbReference type="EMBL" id="MBN2908767.1"/>
    </source>
</evidence>
<dbReference type="InterPro" id="IPR036291">
    <property type="entry name" value="NAD(P)-bd_dom_sf"/>
</dbReference>
<feature type="domain" description="GFO/IDH/MocA-like oxidoreductase" evidence="2">
    <location>
        <begin position="135"/>
        <end position="272"/>
    </location>
</feature>
<evidence type="ECO:0000313" key="4">
    <source>
        <dbReference type="Proteomes" id="UP001177120"/>
    </source>
</evidence>
<reference evidence="3" key="1">
    <citation type="journal article" date="2024" name="Int. J. Syst. Evol. Microbiol.">
        <title>Polycladomyces zharkentensis sp. nov., a novel thermophilic cellulose- and starch-degrading member of the Bacillota from a geothermal aquifer in Kazakhstan.</title>
        <authorList>
            <person name="Mashzhan A."/>
            <person name="Kistaubayeva A."/>
            <person name="Javier-Lopez R."/>
            <person name="Bissenova U."/>
            <person name="Bissenbay A."/>
            <person name="Birkeland N.K."/>
        </authorList>
    </citation>
    <scope>NUCLEOTIDE SEQUENCE</scope>
    <source>
        <strain evidence="3">ZKZ2T</strain>
    </source>
</reference>
<dbReference type="SUPFAM" id="SSF55347">
    <property type="entry name" value="Glyceraldehyde-3-phosphate dehydrogenase-like, C-terminal domain"/>
    <property type="match status" value="1"/>
</dbReference>
<gene>
    <name evidence="3" type="ORF">JQC72_04425</name>
</gene>